<dbReference type="Pfam" id="PF02223">
    <property type="entry name" value="Thymidylate_kin"/>
    <property type="match status" value="1"/>
</dbReference>
<evidence type="ECO:0000256" key="12">
    <source>
        <dbReference type="HAMAP-Rule" id="MF_00165"/>
    </source>
</evidence>
<dbReference type="GO" id="GO:0006227">
    <property type="term" value="P:dUDP biosynthetic process"/>
    <property type="evidence" value="ECO:0007669"/>
    <property type="project" value="TreeGrafter"/>
</dbReference>
<evidence type="ECO:0000256" key="7">
    <source>
        <dbReference type="ARBA" id="ARBA00022777"/>
    </source>
</evidence>
<dbReference type="RefSeq" id="WP_113888116.1">
    <property type="nucleotide sequence ID" value="NZ_QNRK01000004.1"/>
</dbReference>
<evidence type="ECO:0000256" key="11">
    <source>
        <dbReference type="ARBA" id="ARBA00057735"/>
    </source>
</evidence>
<dbReference type="PANTHER" id="PTHR10344">
    <property type="entry name" value="THYMIDYLATE KINASE"/>
    <property type="match status" value="1"/>
</dbReference>
<dbReference type="GO" id="GO:0005829">
    <property type="term" value="C:cytosol"/>
    <property type="evidence" value="ECO:0007669"/>
    <property type="project" value="TreeGrafter"/>
</dbReference>
<dbReference type="InterPro" id="IPR027417">
    <property type="entry name" value="P-loop_NTPase"/>
</dbReference>
<dbReference type="GO" id="GO:0006235">
    <property type="term" value="P:dTTP biosynthetic process"/>
    <property type="evidence" value="ECO:0007669"/>
    <property type="project" value="UniProtKB-UniRule"/>
</dbReference>
<comment type="caution">
    <text evidence="14">The sequence shown here is derived from an EMBL/GenBank/DDBJ whole genome shotgun (WGS) entry which is preliminary data.</text>
</comment>
<dbReference type="SUPFAM" id="SSF52540">
    <property type="entry name" value="P-loop containing nucleoside triphosphate hydrolases"/>
    <property type="match status" value="1"/>
</dbReference>
<dbReference type="InterPro" id="IPR018094">
    <property type="entry name" value="Thymidylate_kinase"/>
</dbReference>
<evidence type="ECO:0000256" key="10">
    <source>
        <dbReference type="ARBA" id="ARBA00048743"/>
    </source>
</evidence>
<feature type="domain" description="Thymidylate kinase-like" evidence="13">
    <location>
        <begin position="10"/>
        <end position="201"/>
    </location>
</feature>
<evidence type="ECO:0000256" key="2">
    <source>
        <dbReference type="ARBA" id="ARBA00012980"/>
    </source>
</evidence>
<dbReference type="EC" id="2.7.4.9" evidence="2 12"/>
<dbReference type="GO" id="GO:0006233">
    <property type="term" value="P:dTDP biosynthetic process"/>
    <property type="evidence" value="ECO:0007669"/>
    <property type="project" value="InterPro"/>
</dbReference>
<evidence type="ECO:0000256" key="3">
    <source>
        <dbReference type="ARBA" id="ARBA00017144"/>
    </source>
</evidence>
<evidence type="ECO:0000313" key="15">
    <source>
        <dbReference type="Proteomes" id="UP000253529"/>
    </source>
</evidence>
<dbReference type="HAMAP" id="MF_00165">
    <property type="entry name" value="Thymidylate_kinase"/>
    <property type="match status" value="1"/>
</dbReference>
<dbReference type="GO" id="GO:0005524">
    <property type="term" value="F:ATP binding"/>
    <property type="evidence" value="ECO:0007669"/>
    <property type="project" value="UniProtKB-UniRule"/>
</dbReference>
<feature type="binding site" evidence="12">
    <location>
        <begin position="12"/>
        <end position="19"/>
    </location>
    <ligand>
        <name>ATP</name>
        <dbReference type="ChEBI" id="CHEBI:30616"/>
    </ligand>
</feature>
<dbReference type="InterPro" id="IPR039430">
    <property type="entry name" value="Thymidylate_kin-like_dom"/>
</dbReference>
<dbReference type="GO" id="GO:0004798">
    <property type="term" value="F:dTMP kinase activity"/>
    <property type="evidence" value="ECO:0007669"/>
    <property type="project" value="UniProtKB-UniRule"/>
</dbReference>
<comment type="similarity">
    <text evidence="1 12">Belongs to the thymidylate kinase family.</text>
</comment>
<dbReference type="AlphaFoldDB" id="A0A366FQB8"/>
<dbReference type="PANTHER" id="PTHR10344:SF4">
    <property type="entry name" value="UMP-CMP KINASE 2, MITOCHONDRIAL"/>
    <property type="match status" value="1"/>
</dbReference>
<gene>
    <name evidence="12" type="primary">tmk</name>
    <name evidence="14" type="ORF">DFR50_104161</name>
</gene>
<evidence type="ECO:0000256" key="1">
    <source>
        <dbReference type="ARBA" id="ARBA00009776"/>
    </source>
</evidence>
<evidence type="ECO:0000313" key="14">
    <source>
        <dbReference type="EMBL" id="RBP16883.1"/>
    </source>
</evidence>
<dbReference type="CDD" id="cd01672">
    <property type="entry name" value="TMPK"/>
    <property type="match status" value="1"/>
</dbReference>
<comment type="function">
    <text evidence="11 12">Phosphorylation of dTMP to form dTDP in both de novo and salvage pathways of dTTP synthesis.</text>
</comment>
<dbReference type="PROSITE" id="PS01331">
    <property type="entry name" value="THYMIDYLATE_KINASE"/>
    <property type="match status" value="1"/>
</dbReference>
<keyword evidence="7 12" id="KW-0418">Kinase</keyword>
<dbReference type="Gene3D" id="3.40.50.300">
    <property type="entry name" value="P-loop containing nucleotide triphosphate hydrolases"/>
    <property type="match status" value="1"/>
</dbReference>
<reference evidence="14 15" key="1">
    <citation type="submission" date="2018-06" db="EMBL/GenBank/DDBJ databases">
        <title>Genomic Encyclopedia of Type Strains, Phase IV (KMG-IV): sequencing the most valuable type-strain genomes for metagenomic binning, comparative biology and taxonomic classification.</title>
        <authorList>
            <person name="Goeker M."/>
        </authorList>
    </citation>
    <scope>NUCLEOTIDE SEQUENCE [LARGE SCALE GENOMIC DNA]</scope>
    <source>
        <strain evidence="14 15">DSM 24875</strain>
    </source>
</reference>
<keyword evidence="4 12" id="KW-0808">Transferase</keyword>
<evidence type="ECO:0000256" key="4">
    <source>
        <dbReference type="ARBA" id="ARBA00022679"/>
    </source>
</evidence>
<comment type="catalytic activity">
    <reaction evidence="10 12">
        <text>dTMP + ATP = dTDP + ADP</text>
        <dbReference type="Rhea" id="RHEA:13517"/>
        <dbReference type="ChEBI" id="CHEBI:30616"/>
        <dbReference type="ChEBI" id="CHEBI:58369"/>
        <dbReference type="ChEBI" id="CHEBI:63528"/>
        <dbReference type="ChEBI" id="CHEBI:456216"/>
        <dbReference type="EC" id="2.7.4.9"/>
    </reaction>
</comment>
<evidence type="ECO:0000256" key="8">
    <source>
        <dbReference type="ARBA" id="ARBA00022840"/>
    </source>
</evidence>
<name>A0A366FQB8_9HYPH</name>
<dbReference type="Proteomes" id="UP000253529">
    <property type="component" value="Unassembled WGS sequence"/>
</dbReference>
<protein>
    <recommendedName>
        <fullName evidence="3 12">Thymidylate kinase</fullName>
        <ecNumber evidence="2 12">2.7.4.9</ecNumber>
    </recommendedName>
    <alternativeName>
        <fullName evidence="9 12">dTMP kinase</fullName>
    </alternativeName>
</protein>
<proteinExistence type="inferred from homology"/>
<evidence type="ECO:0000256" key="5">
    <source>
        <dbReference type="ARBA" id="ARBA00022727"/>
    </source>
</evidence>
<evidence type="ECO:0000256" key="9">
    <source>
        <dbReference type="ARBA" id="ARBA00029962"/>
    </source>
</evidence>
<accession>A0A366FQB8</accession>
<dbReference type="InterPro" id="IPR018095">
    <property type="entry name" value="Thymidylate_kin_CS"/>
</dbReference>
<evidence type="ECO:0000259" key="13">
    <source>
        <dbReference type="Pfam" id="PF02223"/>
    </source>
</evidence>
<dbReference type="NCBIfam" id="TIGR00041">
    <property type="entry name" value="DTMP_kinase"/>
    <property type="match status" value="1"/>
</dbReference>
<keyword evidence="6 12" id="KW-0547">Nucleotide-binding</keyword>
<keyword evidence="5 12" id="KW-0545">Nucleotide biosynthesis</keyword>
<dbReference type="EMBL" id="QNRK01000004">
    <property type="protein sequence ID" value="RBP16883.1"/>
    <property type="molecule type" value="Genomic_DNA"/>
</dbReference>
<sequence length="220" mass="23344">MSGRGRFITLEGGEGAGKSVQARRLERRLSAAGLEVVRTREPGGSPHAEALRAVILSGFAKAFGPEGEALLFAAARIDHLDQTILPALRRGAWVVSDRFADSTRAYQGAAGDLPAEWIARLEAVAVGPNRPDLTLILDLPAEAGLARAGFRRGAGQADRFEAEGTGFHETLRRAYLEIAADEPGRCVVIDALASEDAVEAAVWRAVEARLDPQGAARAAR</sequence>
<keyword evidence="15" id="KW-1185">Reference proteome</keyword>
<evidence type="ECO:0000256" key="6">
    <source>
        <dbReference type="ARBA" id="ARBA00022741"/>
    </source>
</evidence>
<organism evidence="14 15">
    <name type="scientific">Roseiarcus fermentans</name>
    <dbReference type="NCBI Taxonomy" id="1473586"/>
    <lineage>
        <taxon>Bacteria</taxon>
        <taxon>Pseudomonadati</taxon>
        <taxon>Pseudomonadota</taxon>
        <taxon>Alphaproteobacteria</taxon>
        <taxon>Hyphomicrobiales</taxon>
        <taxon>Roseiarcaceae</taxon>
        <taxon>Roseiarcus</taxon>
    </lineage>
</organism>
<dbReference type="FunFam" id="3.40.50.300:FF:000225">
    <property type="entry name" value="Thymidylate kinase"/>
    <property type="match status" value="1"/>
</dbReference>
<keyword evidence="8 12" id="KW-0067">ATP-binding</keyword>